<dbReference type="Pfam" id="PF13585">
    <property type="entry name" value="CHU_C"/>
    <property type="match status" value="1"/>
</dbReference>
<dbReference type="InterPro" id="IPR035986">
    <property type="entry name" value="PKD_dom_sf"/>
</dbReference>
<dbReference type="InterPro" id="IPR000601">
    <property type="entry name" value="PKD_dom"/>
</dbReference>
<dbReference type="NCBIfam" id="TIGR04131">
    <property type="entry name" value="Bac_Flav_CTERM"/>
    <property type="match status" value="1"/>
</dbReference>
<dbReference type="EMBL" id="CP107006">
    <property type="protein sequence ID" value="UYQ93512.1"/>
    <property type="molecule type" value="Genomic_DNA"/>
</dbReference>
<dbReference type="CDD" id="cd00146">
    <property type="entry name" value="PKD"/>
    <property type="match status" value="2"/>
</dbReference>
<keyword evidence="3" id="KW-1185">Reference proteome</keyword>
<dbReference type="SUPFAM" id="SSF49299">
    <property type="entry name" value="PKD domain"/>
    <property type="match status" value="2"/>
</dbReference>
<dbReference type="RefSeq" id="WP_264281578.1">
    <property type="nucleotide sequence ID" value="NZ_CP107006.1"/>
</dbReference>
<evidence type="ECO:0000259" key="1">
    <source>
        <dbReference type="PROSITE" id="PS50093"/>
    </source>
</evidence>
<dbReference type="InterPro" id="IPR022409">
    <property type="entry name" value="PKD/Chitinase_dom"/>
</dbReference>
<protein>
    <submittedName>
        <fullName evidence="2">PKD domain-containing protein</fullName>
    </submittedName>
</protein>
<dbReference type="SMART" id="SM00089">
    <property type="entry name" value="PKD"/>
    <property type="match status" value="2"/>
</dbReference>
<dbReference type="Proteomes" id="UP001162741">
    <property type="component" value="Chromosome"/>
</dbReference>
<dbReference type="InterPro" id="IPR026341">
    <property type="entry name" value="T9SS_type_B"/>
</dbReference>
<sequence length="641" mass="71288">MSKFLQLVLCCMIIHSIAAAYHIIGGEIYYQTVGISDRVAGYKYKITLKLYRDGDFVCGTRQGCLDIFENPVPINIFNAAGTRVGPQILFYIQETRPLRDTLKNPCLAPQSIYLEVAFYSDTVHLPAIPGGYYIAYQRCCRGESLTNIHDSEREGSTFYTVIPGTEGRPNNNCAFFDKDEAVVICAGLPLRYDYSAYDGDGDSLVYGLCNALAGGAVRNNETITAPPYSTTVSYVSPYSGLEPMGGSPKLSISSTGLITGTPDRAGKFVVTVCVTEFDRRTKAYIGTHSKDILITVYNCNTTIRALVPSVLNNCIDEPELAIAIPNNSNAGFTSTYHWYFGDGTDTITYNRDIFYHAYADTGSYKIRLVVNRGLPCTDSTTGVVNNFPGFKAGFTADALCREDPVYFQDTSSYQYGTIVSRKWDFGVDKIETDVSNEVSPSYHYSKGGVYTVNLHLQSDRGCDRVVTQNIPLYEVNPFAGNDTIIAKGQLFTLQGSGGDKFTWWPSDGLSSPNVRDPQVSGNEDITYVLRVDNVQGCFGYDTINVKYYAGPELYIPNAFSPNGDGQNDRFRFIPVGFQQYNFFRIFNRWGELVYNSIDFRMGWDGNINGRPSKPDTYLWILEGIDLYGNKILRKGTVTLLR</sequence>
<evidence type="ECO:0000313" key="2">
    <source>
        <dbReference type="EMBL" id="UYQ93512.1"/>
    </source>
</evidence>
<gene>
    <name evidence="2" type="ORF">MKQ68_00160</name>
</gene>
<feature type="domain" description="PKD" evidence="1">
    <location>
        <begin position="326"/>
        <end position="371"/>
    </location>
</feature>
<organism evidence="2 3">
    <name type="scientific">Chitinophaga horti</name>
    <dbReference type="NCBI Taxonomy" id="2920382"/>
    <lineage>
        <taxon>Bacteria</taxon>
        <taxon>Pseudomonadati</taxon>
        <taxon>Bacteroidota</taxon>
        <taxon>Chitinophagia</taxon>
        <taxon>Chitinophagales</taxon>
        <taxon>Chitinophagaceae</taxon>
        <taxon>Chitinophaga</taxon>
    </lineage>
</organism>
<accession>A0ABY6J5J5</accession>
<dbReference type="Pfam" id="PF18911">
    <property type="entry name" value="PKD_4"/>
    <property type="match status" value="2"/>
</dbReference>
<dbReference type="InterPro" id="IPR013783">
    <property type="entry name" value="Ig-like_fold"/>
</dbReference>
<dbReference type="PROSITE" id="PS50093">
    <property type="entry name" value="PKD"/>
    <property type="match status" value="2"/>
</dbReference>
<name>A0ABY6J5J5_9BACT</name>
<dbReference type="Gene3D" id="2.60.40.10">
    <property type="entry name" value="Immunoglobulins"/>
    <property type="match status" value="2"/>
</dbReference>
<proteinExistence type="predicted"/>
<evidence type="ECO:0000313" key="3">
    <source>
        <dbReference type="Proteomes" id="UP001162741"/>
    </source>
</evidence>
<feature type="domain" description="PKD" evidence="1">
    <location>
        <begin position="416"/>
        <end position="461"/>
    </location>
</feature>
<reference evidence="2" key="1">
    <citation type="submission" date="2022-10" db="EMBL/GenBank/DDBJ databases">
        <title>Chitinophaga sp. nov., isolated from soil.</title>
        <authorList>
            <person name="Jeon C.O."/>
        </authorList>
    </citation>
    <scope>NUCLEOTIDE SEQUENCE</scope>
    <source>
        <strain evidence="2">R8</strain>
    </source>
</reference>